<accession>A0A0A9VWU9</accession>
<dbReference type="AlphaFoldDB" id="A0A0A9VWU9"/>
<dbReference type="GO" id="GO:0005840">
    <property type="term" value="C:ribosome"/>
    <property type="evidence" value="ECO:0007669"/>
    <property type="project" value="UniProtKB-KW"/>
</dbReference>
<feature type="compositionally biased region" description="Polar residues" evidence="1">
    <location>
        <begin position="321"/>
        <end position="331"/>
    </location>
</feature>
<reference evidence="2" key="2">
    <citation type="submission" date="2014-07" db="EMBL/GenBank/DDBJ databases">
        <authorList>
            <person name="Hull J."/>
        </authorList>
    </citation>
    <scope>NUCLEOTIDE SEQUENCE</scope>
</reference>
<dbReference type="EMBL" id="GBHO01043500">
    <property type="protein sequence ID" value="JAG00104.1"/>
    <property type="molecule type" value="Transcribed_RNA"/>
</dbReference>
<proteinExistence type="predicted"/>
<evidence type="ECO:0000313" key="2">
    <source>
        <dbReference type="EMBL" id="JAG00104.1"/>
    </source>
</evidence>
<evidence type="ECO:0000313" key="4">
    <source>
        <dbReference type="EMBL" id="JAG63171.1"/>
    </source>
</evidence>
<feature type="compositionally biased region" description="Polar residues" evidence="1">
    <location>
        <begin position="41"/>
        <end position="64"/>
    </location>
</feature>
<sequence>MAAMESSKVAAPAILEVSGMAANNQPVAQSTTSAKAPESHPQVQKSARHNTTVSLTSGTVTNDDVSVQNKPEIHAALHDEHEKHSAGSLQQHPTITTSVNYNYSGGLGITSKRMEGGSKTSLIYFNPWSSRREEEYYNEHSGTKARLKSGSDKKEKASPDGEAMLNENRSGNPKAVVTGNLEHSKDSRENTCIGDSSTEKTLGVVGTDSKTTPTTLGTKLLKSTKPALNQNETRTKVVPDAAPLSCESGNKIGEQFSRDLAINTLSSDMRLQGNIRARIEVVRMQNNQRNVEKTKILGFGQIINKLIPSSTLAKKTERKSNTSPRTSKSSTVLQKLYVETHSNLLTSNNKGNQGSVMMMPISSPKNDDVKTNQTKIETTGFRTGDIQYSELSKIAHIKSRVQEALKSVIFPPKYSQKPADRAAKQEREVERILQEKLRRASKGIKYNVQEVRKDEPAQVPANQKLYAPKCPTRLMFGSHPDSRVITFNNVREFNVPKMVASAAEKVPRSGIVDHTSKLVHNEVGESTEKPATVYEKETTVNYLTVAQHYAVQNNVPDSGKLNPSVNEHPNPDYWAPQPHAYAYQDALSPALNQESVQNPPASIQLKSATALPISSDEYWKQVIEQHTLRESRNDAALNKLEYVIKQRSKKVNTPGSIRLARVNDPKYGMTSPNRLRFNR</sequence>
<dbReference type="EMBL" id="GBRD01002650">
    <property type="protein sequence ID" value="JAG63171.1"/>
    <property type="molecule type" value="Transcribed_RNA"/>
</dbReference>
<keyword evidence="2" id="KW-0687">Ribonucleoprotein</keyword>
<dbReference type="EMBL" id="GBRD01002649">
    <property type="protein sequence ID" value="JAG63172.1"/>
    <property type="molecule type" value="Transcribed_RNA"/>
</dbReference>
<feature type="region of interest" description="Disordered" evidence="1">
    <location>
        <begin position="312"/>
        <end position="331"/>
    </location>
</feature>
<feature type="region of interest" description="Disordered" evidence="1">
    <location>
        <begin position="25"/>
        <end position="64"/>
    </location>
</feature>
<organism evidence="2">
    <name type="scientific">Lygus hesperus</name>
    <name type="common">Western plant bug</name>
    <dbReference type="NCBI Taxonomy" id="30085"/>
    <lineage>
        <taxon>Eukaryota</taxon>
        <taxon>Metazoa</taxon>
        <taxon>Ecdysozoa</taxon>
        <taxon>Arthropoda</taxon>
        <taxon>Hexapoda</taxon>
        <taxon>Insecta</taxon>
        <taxon>Pterygota</taxon>
        <taxon>Neoptera</taxon>
        <taxon>Paraneoptera</taxon>
        <taxon>Hemiptera</taxon>
        <taxon>Heteroptera</taxon>
        <taxon>Panheteroptera</taxon>
        <taxon>Cimicomorpha</taxon>
        <taxon>Miridae</taxon>
        <taxon>Mirini</taxon>
        <taxon>Lygus</taxon>
    </lineage>
</organism>
<feature type="compositionally biased region" description="Basic and acidic residues" evidence="1">
    <location>
        <begin position="149"/>
        <end position="159"/>
    </location>
</feature>
<gene>
    <name evidence="2" type="primary">rpsC_5</name>
    <name evidence="3" type="synonym">rpsC_2</name>
    <name evidence="3" type="ORF">CM83_12827</name>
    <name evidence="2" type="ORF">CM83_12831</name>
</gene>
<keyword evidence="2" id="KW-0689">Ribosomal protein</keyword>
<name>A0A0A9VWU9_LYGHE</name>
<feature type="compositionally biased region" description="Polar residues" evidence="1">
    <location>
        <begin position="25"/>
        <end position="34"/>
    </location>
</feature>
<protein>
    <submittedName>
        <fullName evidence="2">30S ribosomal protein S3</fullName>
    </submittedName>
</protein>
<reference evidence="2" key="1">
    <citation type="journal article" date="2014" name="PLoS ONE">
        <title>Transcriptome-Based Identification of ABC Transporters in the Western Tarnished Plant Bug Lygus hesperus.</title>
        <authorList>
            <person name="Hull J.J."/>
            <person name="Chaney K."/>
            <person name="Geib S.M."/>
            <person name="Fabrick J.A."/>
            <person name="Brent C.S."/>
            <person name="Walsh D."/>
            <person name="Lavine L.C."/>
        </authorList>
    </citation>
    <scope>NUCLEOTIDE SEQUENCE</scope>
</reference>
<evidence type="ECO:0000313" key="3">
    <source>
        <dbReference type="EMBL" id="JAG00105.1"/>
    </source>
</evidence>
<feature type="region of interest" description="Disordered" evidence="1">
    <location>
        <begin position="137"/>
        <end position="174"/>
    </location>
</feature>
<dbReference type="EMBL" id="GBHO01043499">
    <property type="protein sequence ID" value="JAG00105.1"/>
    <property type="molecule type" value="Transcribed_RNA"/>
</dbReference>
<evidence type="ECO:0000256" key="1">
    <source>
        <dbReference type="SAM" id="MobiDB-lite"/>
    </source>
</evidence>
<reference evidence="4" key="3">
    <citation type="submission" date="2014-09" db="EMBL/GenBank/DDBJ databases">
        <authorList>
            <person name="Magalhaes I.L.F."/>
            <person name="Oliveira U."/>
            <person name="Santos F.R."/>
            <person name="Vidigal T.H.D.A."/>
            <person name="Brescovit A.D."/>
            <person name="Santos A.J."/>
        </authorList>
    </citation>
    <scope>NUCLEOTIDE SEQUENCE</scope>
</reference>